<keyword evidence="5 7" id="KW-0949">S-adenosyl-L-methionine</keyword>
<protein>
    <recommendedName>
        <fullName evidence="6">rRNA methyltransferase 2, mitochondrial</fullName>
    </recommendedName>
</protein>
<dbReference type="PANTHER" id="PTHR10920">
    <property type="entry name" value="RIBOSOMAL RNA METHYLTRANSFERASE"/>
    <property type="match status" value="1"/>
</dbReference>
<keyword evidence="2" id="KW-0698">rRNA processing</keyword>
<dbReference type="InterPro" id="IPR002877">
    <property type="entry name" value="RNA_MeTrfase_FtsJ_dom"/>
</dbReference>
<evidence type="ECO:0000313" key="10">
    <source>
        <dbReference type="Proteomes" id="UP001139887"/>
    </source>
</evidence>
<keyword evidence="4 9" id="KW-0808">Transferase</keyword>
<dbReference type="OrthoDB" id="20105at2759"/>
<dbReference type="Proteomes" id="UP001139887">
    <property type="component" value="Unassembled WGS sequence"/>
</dbReference>
<dbReference type="SUPFAM" id="SSF53335">
    <property type="entry name" value="S-adenosyl-L-methionine-dependent methyltransferases"/>
    <property type="match status" value="1"/>
</dbReference>
<comment type="caution">
    <text evidence="9">The sequence shown here is derived from an EMBL/GenBank/DDBJ whole genome shotgun (WGS) entry which is preliminary data.</text>
</comment>
<dbReference type="PIRSF" id="PIRSF005461">
    <property type="entry name" value="23S_rRNA_mtase"/>
    <property type="match status" value="1"/>
</dbReference>
<proteinExistence type="inferred from homology"/>
<evidence type="ECO:0000256" key="1">
    <source>
        <dbReference type="ARBA" id="ARBA00009258"/>
    </source>
</evidence>
<dbReference type="Pfam" id="PF01728">
    <property type="entry name" value="FtsJ"/>
    <property type="match status" value="1"/>
</dbReference>
<keyword evidence="3 9" id="KW-0489">Methyltransferase</keyword>
<evidence type="ECO:0000256" key="7">
    <source>
        <dbReference type="PIRSR" id="PIRSR005461-1"/>
    </source>
</evidence>
<dbReference type="CDD" id="cd02440">
    <property type="entry name" value="AdoMet_MTases"/>
    <property type="match status" value="1"/>
</dbReference>
<organism evidence="9 10">
    <name type="scientific">Coemansia brasiliensis</name>
    <dbReference type="NCBI Taxonomy" id="2650707"/>
    <lineage>
        <taxon>Eukaryota</taxon>
        <taxon>Fungi</taxon>
        <taxon>Fungi incertae sedis</taxon>
        <taxon>Zoopagomycota</taxon>
        <taxon>Kickxellomycotina</taxon>
        <taxon>Kickxellomycetes</taxon>
        <taxon>Kickxellales</taxon>
        <taxon>Kickxellaceae</taxon>
        <taxon>Coemansia</taxon>
    </lineage>
</organism>
<gene>
    <name evidence="9" type="primary">MRM2</name>
    <name evidence="9" type="ORF">IWW36_005712</name>
</gene>
<keyword evidence="10" id="KW-1185">Reference proteome</keyword>
<evidence type="ECO:0000256" key="6">
    <source>
        <dbReference type="ARBA" id="ARBA00041184"/>
    </source>
</evidence>
<reference evidence="9" key="1">
    <citation type="submission" date="2022-07" db="EMBL/GenBank/DDBJ databases">
        <title>Phylogenomic reconstructions and comparative analyses of Kickxellomycotina fungi.</title>
        <authorList>
            <person name="Reynolds N.K."/>
            <person name="Stajich J.E."/>
            <person name="Barry K."/>
            <person name="Grigoriev I.V."/>
            <person name="Crous P."/>
            <person name="Smith M.E."/>
        </authorList>
    </citation>
    <scope>NUCLEOTIDE SEQUENCE</scope>
    <source>
        <strain evidence="9">NRRL 1566</strain>
    </source>
</reference>
<name>A0A9W8I765_9FUNG</name>
<evidence type="ECO:0000256" key="5">
    <source>
        <dbReference type="ARBA" id="ARBA00022691"/>
    </source>
</evidence>
<feature type="active site" description="Proton acceptor" evidence="7">
    <location>
        <position position="122"/>
    </location>
</feature>
<evidence type="ECO:0000256" key="3">
    <source>
        <dbReference type="ARBA" id="ARBA00022603"/>
    </source>
</evidence>
<accession>A0A9W8I765</accession>
<evidence type="ECO:0000313" key="9">
    <source>
        <dbReference type="EMBL" id="KAJ2842980.1"/>
    </source>
</evidence>
<feature type="domain" description="Ribosomal RNA methyltransferase FtsJ" evidence="8">
    <location>
        <begin position="7"/>
        <end position="165"/>
    </location>
</feature>
<comment type="similarity">
    <text evidence="1">Belongs to the class I-like SAM-binding methyltransferase superfamily. RNA methyltransferase RlmE family.</text>
</comment>
<evidence type="ECO:0000259" key="8">
    <source>
        <dbReference type="Pfam" id="PF01728"/>
    </source>
</evidence>
<dbReference type="Gene3D" id="3.40.50.150">
    <property type="entry name" value="Vaccinia Virus protein VP39"/>
    <property type="match status" value="1"/>
</dbReference>
<dbReference type="InterPro" id="IPR029063">
    <property type="entry name" value="SAM-dependent_MTases_sf"/>
</dbReference>
<feature type="non-terminal residue" evidence="9">
    <location>
        <position position="1"/>
    </location>
</feature>
<dbReference type="EMBL" id="JANBUW010001566">
    <property type="protein sequence ID" value="KAJ2842980.1"/>
    <property type="molecule type" value="Genomic_DNA"/>
</dbReference>
<dbReference type="InterPro" id="IPR050082">
    <property type="entry name" value="RNA_methyltr_RlmE"/>
</dbReference>
<dbReference type="GO" id="GO:0005739">
    <property type="term" value="C:mitochondrion"/>
    <property type="evidence" value="ECO:0007669"/>
    <property type="project" value="TreeGrafter"/>
</dbReference>
<dbReference type="GO" id="GO:0008650">
    <property type="term" value="F:rRNA (uridine-2'-O-)-methyltransferase activity"/>
    <property type="evidence" value="ECO:0007669"/>
    <property type="project" value="TreeGrafter"/>
</dbReference>
<sequence length="166" mass="18297">LLPQAADTCVVDCGAAPGGWSQVLARRMAGKNTGQRIIAIDLLAMRPIEGVQILEGDFMEASMKQQIVEIVAGRRVGLVLSDMAPSFTGHRSVDALRTTALCEDVVDFAEEFLSPGGNMVLKYFMGGDEHELRQRLQHMFAQVKIDKPNASRKQSAENYFVCLRKE</sequence>
<dbReference type="AlphaFoldDB" id="A0A9W8I765"/>
<dbReference type="PANTHER" id="PTHR10920:SF18">
    <property type="entry name" value="RRNA METHYLTRANSFERASE 2, MITOCHONDRIAL"/>
    <property type="match status" value="1"/>
</dbReference>
<evidence type="ECO:0000256" key="2">
    <source>
        <dbReference type="ARBA" id="ARBA00022552"/>
    </source>
</evidence>
<evidence type="ECO:0000256" key="4">
    <source>
        <dbReference type="ARBA" id="ARBA00022679"/>
    </source>
</evidence>
<dbReference type="InterPro" id="IPR015507">
    <property type="entry name" value="rRNA-MeTfrase_E"/>
</dbReference>